<accession>A0ABR3X9P4</accession>
<feature type="domain" description="Phospholipase/carboxylesterase/thioesterase" evidence="3">
    <location>
        <begin position="277"/>
        <end position="338"/>
    </location>
</feature>
<name>A0ABR3X9P4_9PEZI</name>
<dbReference type="SUPFAM" id="SSF53474">
    <property type="entry name" value="alpha/beta-Hydrolases"/>
    <property type="match status" value="1"/>
</dbReference>
<dbReference type="PANTHER" id="PTHR10655:SF64">
    <property type="entry name" value="PHOSPHOLIPASE_CARBOXYLESTERASE_THIOESTERASE DOMAIN-CONTAINING PROTEIN"/>
    <property type="match status" value="1"/>
</dbReference>
<protein>
    <recommendedName>
        <fullName evidence="3">Phospholipase/carboxylesterase/thioesterase domain-containing protein</fullName>
    </recommendedName>
</protein>
<keyword evidence="5" id="KW-1185">Reference proteome</keyword>
<evidence type="ECO:0000313" key="4">
    <source>
        <dbReference type="EMBL" id="KAL1872688.1"/>
    </source>
</evidence>
<comment type="similarity">
    <text evidence="1">Belongs to the AB hydrolase superfamily. AB hydrolase 2 family.</text>
</comment>
<reference evidence="4 5" key="1">
    <citation type="journal article" date="2024" name="IMA Fungus">
        <title>IMA Genome - F19 : A genome assembly and annotation guide to empower mycologists, including annotated draft genome sequences of Ceratocystis pirilliformis, Diaporthe australafricana, Fusarium ophioides, Paecilomyces lecythidis, and Sporothrix stenoceras.</title>
        <authorList>
            <person name="Aylward J."/>
            <person name="Wilson A.M."/>
            <person name="Visagie C.M."/>
            <person name="Spraker J."/>
            <person name="Barnes I."/>
            <person name="Buitendag C."/>
            <person name="Ceriani C."/>
            <person name="Del Mar Angel L."/>
            <person name="du Plessis D."/>
            <person name="Fuchs T."/>
            <person name="Gasser K."/>
            <person name="Kramer D."/>
            <person name="Li W."/>
            <person name="Munsamy K."/>
            <person name="Piso A."/>
            <person name="Price J.L."/>
            <person name="Sonnekus B."/>
            <person name="Thomas C."/>
            <person name="van der Nest A."/>
            <person name="van Dijk A."/>
            <person name="van Heerden A."/>
            <person name="van Vuuren N."/>
            <person name="Yilmaz N."/>
            <person name="Duong T.A."/>
            <person name="van der Merwe N.A."/>
            <person name="Wingfield M.J."/>
            <person name="Wingfield B.D."/>
        </authorList>
    </citation>
    <scope>NUCLEOTIDE SEQUENCE [LARGE SCALE GENOMIC DNA]</scope>
    <source>
        <strain evidence="4 5">CMW 18300</strain>
    </source>
</reference>
<gene>
    <name evidence="4" type="ORF">Daus18300_004234</name>
</gene>
<sequence>MPVEKSFPEPLRCEPSSGIHKHTIIFLHGRGGSADTFGPALLGTTFLGADATSDSTQHGCTEVSVQPAQYNSCPTTLVQVFPHARFVFPAAPKLRATVYKRSIIRQWFDDWHLGFTADRVDSRYDLGLQTTGLGSTVAYLHDLITEEAELVGGTRNVVLGGISQGCVASLVASLLWEGTNGLGGVAGMCGWLPYISQMREQLLGGDVSEARDFAVEKCHDEEEAGFDPFDRSAPTCSGGASADETDGEGSVEATLKWLRDEIEVPARRAVSSSAPISSTPVMLCHGQADEKVAIAKARETTEFLTTISMGPLRFKEYAGVEHDFSSQMISDIAGFLQDVLGQTSN</sequence>
<dbReference type="Proteomes" id="UP001583177">
    <property type="component" value="Unassembled WGS sequence"/>
</dbReference>
<dbReference type="InterPro" id="IPR029058">
    <property type="entry name" value="AB_hydrolase_fold"/>
</dbReference>
<dbReference type="PANTHER" id="PTHR10655">
    <property type="entry name" value="LYSOPHOSPHOLIPASE-RELATED"/>
    <property type="match status" value="1"/>
</dbReference>
<feature type="region of interest" description="Disordered" evidence="2">
    <location>
        <begin position="224"/>
        <end position="249"/>
    </location>
</feature>
<evidence type="ECO:0000313" key="5">
    <source>
        <dbReference type="Proteomes" id="UP001583177"/>
    </source>
</evidence>
<proteinExistence type="inferred from homology"/>
<dbReference type="InterPro" id="IPR050565">
    <property type="entry name" value="LYPA1-2/EST-like"/>
</dbReference>
<dbReference type="Gene3D" id="3.40.50.1820">
    <property type="entry name" value="alpha/beta hydrolase"/>
    <property type="match status" value="1"/>
</dbReference>
<dbReference type="EMBL" id="JAWRVE010000028">
    <property type="protein sequence ID" value="KAL1872688.1"/>
    <property type="molecule type" value="Genomic_DNA"/>
</dbReference>
<dbReference type="InterPro" id="IPR003140">
    <property type="entry name" value="PLipase/COase/thioEstase"/>
</dbReference>
<evidence type="ECO:0000256" key="2">
    <source>
        <dbReference type="SAM" id="MobiDB-lite"/>
    </source>
</evidence>
<evidence type="ECO:0000256" key="1">
    <source>
        <dbReference type="ARBA" id="ARBA00006499"/>
    </source>
</evidence>
<comment type="caution">
    <text evidence="4">The sequence shown here is derived from an EMBL/GenBank/DDBJ whole genome shotgun (WGS) entry which is preliminary data.</text>
</comment>
<dbReference type="Pfam" id="PF02230">
    <property type="entry name" value="Abhydrolase_2"/>
    <property type="match status" value="2"/>
</dbReference>
<organism evidence="4 5">
    <name type="scientific">Diaporthe australafricana</name>
    <dbReference type="NCBI Taxonomy" id="127596"/>
    <lineage>
        <taxon>Eukaryota</taxon>
        <taxon>Fungi</taxon>
        <taxon>Dikarya</taxon>
        <taxon>Ascomycota</taxon>
        <taxon>Pezizomycotina</taxon>
        <taxon>Sordariomycetes</taxon>
        <taxon>Sordariomycetidae</taxon>
        <taxon>Diaporthales</taxon>
        <taxon>Diaporthaceae</taxon>
        <taxon>Diaporthe</taxon>
    </lineage>
</organism>
<evidence type="ECO:0000259" key="3">
    <source>
        <dbReference type="Pfam" id="PF02230"/>
    </source>
</evidence>
<feature type="domain" description="Phospholipase/carboxylesterase/thioesterase" evidence="3">
    <location>
        <begin position="78"/>
        <end position="202"/>
    </location>
</feature>